<feature type="compositionally biased region" description="Polar residues" evidence="14">
    <location>
        <begin position="1"/>
        <end position="11"/>
    </location>
</feature>
<dbReference type="InterPro" id="IPR050079">
    <property type="entry name" value="DEAD_box_RNA_helicase"/>
</dbReference>
<evidence type="ECO:0000256" key="7">
    <source>
        <dbReference type="ARBA" id="ARBA00022806"/>
    </source>
</evidence>
<dbReference type="Gene3D" id="3.40.50.300">
    <property type="entry name" value="P-loop containing nucleotide triphosphate hydrolases"/>
    <property type="match status" value="2"/>
</dbReference>
<keyword evidence="5 13" id="KW-0547">Nucleotide-binding</keyword>
<feature type="compositionally biased region" description="Basic and acidic residues" evidence="14">
    <location>
        <begin position="546"/>
        <end position="561"/>
    </location>
</feature>
<dbReference type="Pfam" id="PF08147">
    <property type="entry name" value="DBP10CT"/>
    <property type="match status" value="1"/>
</dbReference>
<comment type="similarity">
    <text evidence="3">Belongs to the DEAD box helicase family. DDX54/DBP10 subfamily.</text>
</comment>
<dbReference type="OrthoDB" id="10261375at2759"/>
<evidence type="ECO:0000256" key="6">
    <source>
        <dbReference type="ARBA" id="ARBA00022801"/>
    </source>
</evidence>
<dbReference type="PROSITE" id="PS51195">
    <property type="entry name" value="Q_MOTIF"/>
    <property type="match status" value="1"/>
</dbReference>
<dbReference type="InterPro" id="IPR027417">
    <property type="entry name" value="P-loop_NTPase"/>
</dbReference>
<dbReference type="PROSITE" id="PS00039">
    <property type="entry name" value="DEAD_ATP_HELICASE"/>
    <property type="match status" value="1"/>
</dbReference>
<evidence type="ECO:0000256" key="5">
    <source>
        <dbReference type="ARBA" id="ARBA00022741"/>
    </source>
</evidence>
<accession>A0A1Y2HKC0</accession>
<comment type="function">
    <text evidence="1">ATP-binding RNA helicase involved in the biogenesis of 60S ribosomal subunits and is required for the normal formation of 25S and 5.8S rRNAs.</text>
</comment>
<dbReference type="InterPro" id="IPR000629">
    <property type="entry name" value="RNA-helicase_DEAD-box_CS"/>
</dbReference>
<dbReference type="InterPro" id="IPR014014">
    <property type="entry name" value="RNA_helicase_DEAD_Q_motif"/>
</dbReference>
<keyword evidence="8 13" id="KW-0067">ATP-binding</keyword>
<feature type="domain" description="DEAD-box RNA helicase Q" evidence="17">
    <location>
        <begin position="26"/>
        <end position="54"/>
    </location>
</feature>
<evidence type="ECO:0000256" key="14">
    <source>
        <dbReference type="SAM" id="MobiDB-lite"/>
    </source>
</evidence>
<dbReference type="InterPro" id="IPR033517">
    <property type="entry name" value="DDX54/DBP10_DEAD-box_helicase"/>
</dbReference>
<dbReference type="EMBL" id="MCFL01000025">
    <property type="protein sequence ID" value="ORZ34989.1"/>
    <property type="molecule type" value="Genomic_DNA"/>
</dbReference>
<dbReference type="GO" id="GO:0016887">
    <property type="term" value="F:ATP hydrolysis activity"/>
    <property type="evidence" value="ECO:0007669"/>
    <property type="project" value="RHEA"/>
</dbReference>
<evidence type="ECO:0000256" key="12">
    <source>
        <dbReference type="PROSITE-ProRule" id="PRU00552"/>
    </source>
</evidence>
<dbReference type="Pfam" id="PF00271">
    <property type="entry name" value="Helicase_C"/>
    <property type="match status" value="1"/>
</dbReference>
<comment type="catalytic activity">
    <reaction evidence="11">
        <text>ATP + H2O = ADP + phosphate + H(+)</text>
        <dbReference type="Rhea" id="RHEA:13065"/>
        <dbReference type="ChEBI" id="CHEBI:15377"/>
        <dbReference type="ChEBI" id="CHEBI:15378"/>
        <dbReference type="ChEBI" id="CHEBI:30616"/>
        <dbReference type="ChEBI" id="CHEBI:43474"/>
        <dbReference type="ChEBI" id="CHEBI:456216"/>
        <dbReference type="EC" id="3.6.4.13"/>
    </reaction>
</comment>
<gene>
    <name evidence="18" type="ORF">BCR44DRAFT_1435547</name>
</gene>
<protein>
    <recommendedName>
        <fullName evidence="4">RNA helicase</fullName>
        <ecNumber evidence="4">3.6.4.13</ecNumber>
    </recommendedName>
</protein>
<feature type="region of interest" description="Disordered" evidence="14">
    <location>
        <begin position="528"/>
        <end position="578"/>
    </location>
</feature>
<dbReference type="GO" id="GO:0003724">
    <property type="term" value="F:RNA helicase activity"/>
    <property type="evidence" value="ECO:0007669"/>
    <property type="project" value="UniProtKB-EC"/>
</dbReference>
<evidence type="ECO:0000256" key="4">
    <source>
        <dbReference type="ARBA" id="ARBA00012552"/>
    </source>
</evidence>
<dbReference type="Proteomes" id="UP000193411">
    <property type="component" value="Unassembled WGS sequence"/>
</dbReference>
<dbReference type="CDD" id="cd18787">
    <property type="entry name" value="SF2_C_DEAD"/>
    <property type="match status" value="1"/>
</dbReference>
<feature type="region of interest" description="Disordered" evidence="14">
    <location>
        <begin position="1"/>
        <end position="28"/>
    </location>
</feature>
<evidence type="ECO:0000256" key="8">
    <source>
        <dbReference type="ARBA" id="ARBA00022840"/>
    </source>
</evidence>
<dbReference type="SMART" id="SM00490">
    <property type="entry name" value="HELICc"/>
    <property type="match status" value="1"/>
</dbReference>
<dbReference type="PANTHER" id="PTHR47959">
    <property type="entry name" value="ATP-DEPENDENT RNA HELICASE RHLE-RELATED"/>
    <property type="match status" value="1"/>
</dbReference>
<evidence type="ECO:0000259" key="17">
    <source>
        <dbReference type="PROSITE" id="PS51195"/>
    </source>
</evidence>
<dbReference type="InterPro" id="IPR001650">
    <property type="entry name" value="Helicase_C-like"/>
</dbReference>
<dbReference type="SUPFAM" id="SSF52540">
    <property type="entry name" value="P-loop containing nucleoside triphosphate hydrolases"/>
    <property type="match status" value="2"/>
</dbReference>
<dbReference type="GO" id="GO:0003723">
    <property type="term" value="F:RNA binding"/>
    <property type="evidence" value="ECO:0007669"/>
    <property type="project" value="UniProtKB-KW"/>
</dbReference>
<evidence type="ECO:0000256" key="1">
    <source>
        <dbReference type="ARBA" id="ARBA00003706"/>
    </source>
</evidence>
<dbReference type="SMART" id="SM00487">
    <property type="entry name" value="DEXDc"/>
    <property type="match status" value="1"/>
</dbReference>
<dbReference type="SMART" id="SM01123">
    <property type="entry name" value="DBP10CT"/>
    <property type="match status" value="1"/>
</dbReference>
<dbReference type="GO" id="GO:0005524">
    <property type="term" value="F:ATP binding"/>
    <property type="evidence" value="ECO:0007669"/>
    <property type="project" value="UniProtKB-KW"/>
</dbReference>
<dbReference type="PANTHER" id="PTHR47959:SF8">
    <property type="entry name" value="RNA HELICASE"/>
    <property type="match status" value="1"/>
</dbReference>
<name>A0A1Y2HKC0_9FUNG</name>
<dbReference type="AlphaFoldDB" id="A0A1Y2HKC0"/>
<comment type="subcellular location">
    <subcellularLocation>
        <location evidence="2">Nucleus</location>
        <location evidence="2">Nucleolus</location>
    </subcellularLocation>
</comment>
<dbReference type="InterPro" id="IPR011545">
    <property type="entry name" value="DEAD/DEAH_box_helicase_dom"/>
</dbReference>
<keyword evidence="6 13" id="KW-0378">Hydrolase</keyword>
<dbReference type="InterPro" id="IPR012541">
    <property type="entry name" value="DBP10_C"/>
</dbReference>
<feature type="domain" description="Helicase ATP-binding" evidence="15">
    <location>
        <begin position="57"/>
        <end position="231"/>
    </location>
</feature>
<keyword evidence="10" id="KW-0539">Nucleus</keyword>
<proteinExistence type="inferred from homology"/>
<sequence>MDNNDFNSSHNPLAIASKGGKKKKSGGFQSMGLSHNMLKAILRMGYQVPTPIQRRSIPLILDGKDVVGMARTGSGKTASFLIPLVERLKNHSARVGARAVILSPSRELALQTLKFLRDLTKYSDLRSVALVGGDNMDEQFSAMAGNPDVIVATPGRLLHLLVEMNFDLKLVEYIVFDEADRLFEMGFEVQLHEILHRLPEPDYRQTVLFSATLPKSLVEFAKAGLKPDPVLIRLDSETKISKDLEMAFFTVKPPEKDASLLYLLRDVIQIPKTIPRSNDSDSAASTPKTPQAIIFASTKHHVEYLTTLITDRGYQATCIYGALDQSVRKINLAQFTEGRKNILVVTDVAARGIDIPILDHVINYDFPPQPKVFLHRVGRVARAGRRGWAWSMVTAEELVTGSIPFTLLEDDMEWVSGKLHDDIVLSTQRRIAENGYKLYMKSRPVASPESHKRYKELALVHTFGMGTHPLLRGKLSKDLLTRQTLVAQLSNFRPQETIFEVGTRGGKHEGHNLMQRRRTQVAGAISKNKQAVEESATKHRVATEAAVERTGRLGKRTRTDATGDNEEDGGDDSEIDEETKSAFVLAEDLRKPARKKARTSASAPKAIPSADTFKDSEHYMAYQPADYNTERGYSMHTTSSLARGALTASMDLMGDDDTIMRAAKGQGKVVWDSKKKKFKRETVGADNVKLIKGESGVKLPASLKTDRFAQWQKKNKVFVPKTGESELANAKDMANEARKRKFRHMPKLKEKRKAKNARAPRKGGKGKGRK</sequence>
<dbReference type="CDD" id="cd17959">
    <property type="entry name" value="DEADc_DDX54"/>
    <property type="match status" value="1"/>
</dbReference>
<organism evidence="18 19">
    <name type="scientific">Catenaria anguillulae PL171</name>
    <dbReference type="NCBI Taxonomy" id="765915"/>
    <lineage>
        <taxon>Eukaryota</taxon>
        <taxon>Fungi</taxon>
        <taxon>Fungi incertae sedis</taxon>
        <taxon>Blastocladiomycota</taxon>
        <taxon>Blastocladiomycetes</taxon>
        <taxon>Blastocladiales</taxon>
        <taxon>Catenariaceae</taxon>
        <taxon>Catenaria</taxon>
    </lineage>
</organism>
<dbReference type="PROSITE" id="PS51192">
    <property type="entry name" value="HELICASE_ATP_BIND_1"/>
    <property type="match status" value="1"/>
</dbReference>
<feature type="compositionally biased region" description="Acidic residues" evidence="14">
    <location>
        <begin position="563"/>
        <end position="577"/>
    </location>
</feature>
<dbReference type="PROSITE" id="PS51194">
    <property type="entry name" value="HELICASE_CTER"/>
    <property type="match status" value="1"/>
</dbReference>
<feature type="compositionally biased region" description="Basic residues" evidence="14">
    <location>
        <begin position="738"/>
        <end position="770"/>
    </location>
</feature>
<evidence type="ECO:0000256" key="2">
    <source>
        <dbReference type="ARBA" id="ARBA00004604"/>
    </source>
</evidence>
<comment type="caution">
    <text evidence="18">The sequence shown here is derived from an EMBL/GenBank/DDBJ whole genome shotgun (WGS) entry which is preliminary data.</text>
</comment>
<evidence type="ECO:0000256" key="9">
    <source>
        <dbReference type="ARBA" id="ARBA00022884"/>
    </source>
</evidence>
<evidence type="ECO:0000256" key="10">
    <source>
        <dbReference type="ARBA" id="ARBA00023242"/>
    </source>
</evidence>
<dbReference type="Pfam" id="PF00270">
    <property type="entry name" value="DEAD"/>
    <property type="match status" value="1"/>
</dbReference>
<evidence type="ECO:0000259" key="15">
    <source>
        <dbReference type="PROSITE" id="PS51192"/>
    </source>
</evidence>
<evidence type="ECO:0000313" key="19">
    <source>
        <dbReference type="Proteomes" id="UP000193411"/>
    </source>
</evidence>
<feature type="domain" description="Helicase C-terminal" evidence="16">
    <location>
        <begin position="266"/>
        <end position="431"/>
    </location>
</feature>
<evidence type="ECO:0000256" key="13">
    <source>
        <dbReference type="RuleBase" id="RU000492"/>
    </source>
</evidence>
<keyword evidence="19" id="KW-1185">Reference proteome</keyword>
<evidence type="ECO:0000259" key="16">
    <source>
        <dbReference type="PROSITE" id="PS51194"/>
    </source>
</evidence>
<dbReference type="FunFam" id="3.40.50.300:FF:000865">
    <property type="entry name" value="ATP-dependent RNA helicase DDX54"/>
    <property type="match status" value="1"/>
</dbReference>
<keyword evidence="7 13" id="KW-0347">Helicase</keyword>
<evidence type="ECO:0000256" key="3">
    <source>
        <dbReference type="ARBA" id="ARBA00010379"/>
    </source>
</evidence>
<feature type="region of interest" description="Disordered" evidence="14">
    <location>
        <begin position="729"/>
        <end position="770"/>
    </location>
</feature>
<dbReference type="EC" id="3.6.4.13" evidence="4"/>
<dbReference type="InterPro" id="IPR014001">
    <property type="entry name" value="Helicase_ATP-bd"/>
</dbReference>
<dbReference type="STRING" id="765915.A0A1Y2HKC0"/>
<dbReference type="GO" id="GO:0005730">
    <property type="term" value="C:nucleolus"/>
    <property type="evidence" value="ECO:0007669"/>
    <property type="project" value="UniProtKB-SubCell"/>
</dbReference>
<evidence type="ECO:0000313" key="18">
    <source>
        <dbReference type="EMBL" id="ORZ34989.1"/>
    </source>
</evidence>
<feature type="short sequence motif" description="Q motif" evidence="12">
    <location>
        <begin position="26"/>
        <end position="54"/>
    </location>
</feature>
<evidence type="ECO:0000256" key="11">
    <source>
        <dbReference type="ARBA" id="ARBA00047984"/>
    </source>
</evidence>
<keyword evidence="9" id="KW-0694">RNA-binding</keyword>
<dbReference type="GO" id="GO:0005829">
    <property type="term" value="C:cytosol"/>
    <property type="evidence" value="ECO:0007669"/>
    <property type="project" value="TreeGrafter"/>
</dbReference>
<reference evidence="18 19" key="1">
    <citation type="submission" date="2016-07" db="EMBL/GenBank/DDBJ databases">
        <title>Pervasive Adenine N6-methylation of Active Genes in Fungi.</title>
        <authorList>
            <consortium name="DOE Joint Genome Institute"/>
            <person name="Mondo S.J."/>
            <person name="Dannebaum R.O."/>
            <person name="Kuo R.C."/>
            <person name="Labutti K."/>
            <person name="Haridas S."/>
            <person name="Kuo A."/>
            <person name="Salamov A."/>
            <person name="Ahrendt S.R."/>
            <person name="Lipzen A."/>
            <person name="Sullivan W."/>
            <person name="Andreopoulos W.B."/>
            <person name="Clum A."/>
            <person name="Lindquist E."/>
            <person name="Daum C."/>
            <person name="Ramamoorthy G.K."/>
            <person name="Gryganskyi A."/>
            <person name="Culley D."/>
            <person name="Magnuson J.K."/>
            <person name="James T.Y."/>
            <person name="O'Malley M.A."/>
            <person name="Stajich J.E."/>
            <person name="Spatafora J.W."/>
            <person name="Visel A."/>
            <person name="Grigoriev I.V."/>
        </authorList>
    </citation>
    <scope>NUCLEOTIDE SEQUENCE [LARGE SCALE GENOMIC DNA]</scope>
    <source>
        <strain evidence="18 19">PL171</strain>
    </source>
</reference>